<organism evidence="4 5">
    <name type="scientific">Gigaspora margarita</name>
    <dbReference type="NCBI Taxonomy" id="4874"/>
    <lineage>
        <taxon>Eukaryota</taxon>
        <taxon>Fungi</taxon>
        <taxon>Fungi incertae sedis</taxon>
        <taxon>Mucoromycota</taxon>
        <taxon>Glomeromycotina</taxon>
        <taxon>Glomeromycetes</taxon>
        <taxon>Diversisporales</taxon>
        <taxon>Gigasporaceae</taxon>
        <taxon>Gigaspora</taxon>
    </lineage>
</organism>
<feature type="domain" description="CCHC-type" evidence="3">
    <location>
        <begin position="73"/>
        <end position="86"/>
    </location>
</feature>
<evidence type="ECO:0000259" key="3">
    <source>
        <dbReference type="PROSITE" id="PS50158"/>
    </source>
</evidence>
<reference evidence="4 5" key="1">
    <citation type="submission" date="2021-06" db="EMBL/GenBank/DDBJ databases">
        <authorList>
            <person name="Kallberg Y."/>
            <person name="Tangrot J."/>
            <person name="Rosling A."/>
        </authorList>
    </citation>
    <scope>NUCLEOTIDE SEQUENCE [LARGE SCALE GENOMIC DNA]</scope>
    <source>
        <strain evidence="4 5">120-4 pot B 10/14</strain>
    </source>
</reference>
<keyword evidence="1" id="KW-0479">Metal-binding</keyword>
<dbReference type="EMBL" id="CAJVQB010001059">
    <property type="protein sequence ID" value="CAG8519074.1"/>
    <property type="molecule type" value="Genomic_DNA"/>
</dbReference>
<comment type="caution">
    <text evidence="4">The sequence shown here is derived from an EMBL/GenBank/DDBJ whole genome shotgun (WGS) entry which is preliminary data.</text>
</comment>
<dbReference type="Proteomes" id="UP000789901">
    <property type="component" value="Unassembled WGS sequence"/>
</dbReference>
<keyword evidence="5" id="KW-1185">Reference proteome</keyword>
<protein>
    <submittedName>
        <fullName evidence="4">13637_t:CDS:1</fullName>
    </submittedName>
</protein>
<sequence>AKLIFSIPYSTSPGNFGEFIELIQSIALYTQYFQINPYDLINLDTPLTIDADNINLPQVSASKSSNRSKEFTCYKCGEPGHIAKNCLSEKTEKFKEQYKLVKRSDKKKEQDKNINLVTVESSEEEEVYVTHPQLYTKDRKGAKGKQKQSESRKEEALQKKAEIQEQKESNISNQKVLSDMGWEESINDEPHKIYIKLDNLISQHEATLEKEVSITTRPWWLQPIETPTEAYYREFDNFKNTYYCNSV</sequence>
<evidence type="ECO:0000256" key="1">
    <source>
        <dbReference type="PROSITE-ProRule" id="PRU00047"/>
    </source>
</evidence>
<name>A0ABM8W400_GIGMA</name>
<dbReference type="Gene3D" id="4.10.60.10">
    <property type="entry name" value="Zinc finger, CCHC-type"/>
    <property type="match status" value="1"/>
</dbReference>
<dbReference type="InterPro" id="IPR001878">
    <property type="entry name" value="Znf_CCHC"/>
</dbReference>
<gene>
    <name evidence="4" type="ORF">GMARGA_LOCUS3061</name>
</gene>
<evidence type="ECO:0000256" key="2">
    <source>
        <dbReference type="SAM" id="MobiDB-lite"/>
    </source>
</evidence>
<feature type="region of interest" description="Disordered" evidence="2">
    <location>
        <begin position="135"/>
        <end position="155"/>
    </location>
</feature>
<dbReference type="InterPro" id="IPR036875">
    <property type="entry name" value="Znf_CCHC_sf"/>
</dbReference>
<proteinExistence type="predicted"/>
<dbReference type="PROSITE" id="PS50158">
    <property type="entry name" value="ZF_CCHC"/>
    <property type="match status" value="1"/>
</dbReference>
<evidence type="ECO:0000313" key="5">
    <source>
        <dbReference type="Proteomes" id="UP000789901"/>
    </source>
</evidence>
<keyword evidence="1" id="KW-0863">Zinc-finger</keyword>
<evidence type="ECO:0000313" key="4">
    <source>
        <dbReference type="EMBL" id="CAG8519074.1"/>
    </source>
</evidence>
<dbReference type="SUPFAM" id="SSF57756">
    <property type="entry name" value="Retrovirus zinc finger-like domains"/>
    <property type="match status" value="1"/>
</dbReference>
<dbReference type="Pfam" id="PF00098">
    <property type="entry name" value="zf-CCHC"/>
    <property type="match status" value="1"/>
</dbReference>
<dbReference type="SMART" id="SM00343">
    <property type="entry name" value="ZnF_C2HC"/>
    <property type="match status" value="1"/>
</dbReference>
<accession>A0ABM8W400</accession>
<keyword evidence="1" id="KW-0862">Zinc</keyword>
<feature type="compositionally biased region" description="Basic and acidic residues" evidence="2">
    <location>
        <begin position="136"/>
        <end position="155"/>
    </location>
</feature>
<feature type="non-terminal residue" evidence="4">
    <location>
        <position position="1"/>
    </location>
</feature>